<feature type="non-terminal residue" evidence="1">
    <location>
        <position position="65"/>
    </location>
</feature>
<accession>A0A0F8Z3Y8</accession>
<protein>
    <submittedName>
        <fullName evidence="1">Uncharacterized protein</fullName>
    </submittedName>
</protein>
<comment type="caution">
    <text evidence="1">The sequence shown here is derived from an EMBL/GenBank/DDBJ whole genome shotgun (WGS) entry which is preliminary data.</text>
</comment>
<evidence type="ECO:0000313" key="1">
    <source>
        <dbReference type="EMBL" id="KKK80765.1"/>
    </source>
</evidence>
<reference evidence="1" key="1">
    <citation type="journal article" date="2015" name="Nature">
        <title>Complex archaea that bridge the gap between prokaryotes and eukaryotes.</title>
        <authorList>
            <person name="Spang A."/>
            <person name="Saw J.H."/>
            <person name="Jorgensen S.L."/>
            <person name="Zaremba-Niedzwiedzka K."/>
            <person name="Martijn J."/>
            <person name="Lind A.E."/>
            <person name="van Eijk R."/>
            <person name="Schleper C."/>
            <person name="Guy L."/>
            <person name="Ettema T.J."/>
        </authorList>
    </citation>
    <scope>NUCLEOTIDE SEQUENCE</scope>
</reference>
<proteinExistence type="predicted"/>
<sequence length="65" mass="6887">MATPKKGVSYSFPVELVHTTTGAFVVDPSIEEGDFMVSINFGSFANLEVLPVVSPAGSEQVKITL</sequence>
<organism evidence="1">
    <name type="scientific">marine sediment metagenome</name>
    <dbReference type="NCBI Taxonomy" id="412755"/>
    <lineage>
        <taxon>unclassified sequences</taxon>
        <taxon>metagenomes</taxon>
        <taxon>ecological metagenomes</taxon>
    </lineage>
</organism>
<dbReference type="AlphaFoldDB" id="A0A0F8Z3Y8"/>
<dbReference type="EMBL" id="LAZR01053429">
    <property type="protein sequence ID" value="KKK80765.1"/>
    <property type="molecule type" value="Genomic_DNA"/>
</dbReference>
<gene>
    <name evidence="1" type="ORF">LCGC14_2820210</name>
</gene>
<name>A0A0F8Z3Y8_9ZZZZ</name>